<evidence type="ECO:0000313" key="3">
    <source>
        <dbReference type="Proteomes" id="UP000593567"/>
    </source>
</evidence>
<comment type="caution">
    <text evidence="2">The sequence shown here is derived from an EMBL/GenBank/DDBJ whole genome shotgun (WGS) entry which is preliminary data.</text>
</comment>
<reference evidence="2" key="1">
    <citation type="submission" date="2020-06" db="EMBL/GenBank/DDBJ databases">
        <title>Draft genome of Bugula neritina, a colonial animal packing powerful symbionts and potential medicines.</title>
        <authorList>
            <person name="Rayko M."/>
        </authorList>
    </citation>
    <scope>NUCLEOTIDE SEQUENCE [LARGE SCALE GENOMIC DNA]</scope>
    <source>
        <strain evidence="2">Kwan_BN1</strain>
    </source>
</reference>
<feature type="transmembrane region" description="Helical" evidence="1">
    <location>
        <begin position="12"/>
        <end position="39"/>
    </location>
</feature>
<accession>A0A7J7KNK9</accession>
<sequence length="98" mass="11421">MLFFISLYKIQIYYCITIVYNILYCCVTLPTLLWLYIYLQPSLKTTGSTWELPVSASSVNRPKAMIDSEKVYRVFCCSNEATISVYWSMLCVNTLLIF</sequence>
<protein>
    <submittedName>
        <fullName evidence="2">Uncharacterized protein</fullName>
    </submittedName>
</protein>
<keyword evidence="1" id="KW-0472">Membrane</keyword>
<evidence type="ECO:0000313" key="2">
    <source>
        <dbReference type="EMBL" id="KAF6039728.1"/>
    </source>
</evidence>
<gene>
    <name evidence="2" type="ORF">EB796_001961</name>
</gene>
<keyword evidence="1" id="KW-1133">Transmembrane helix</keyword>
<name>A0A7J7KNK9_BUGNE</name>
<evidence type="ECO:0000256" key="1">
    <source>
        <dbReference type="SAM" id="Phobius"/>
    </source>
</evidence>
<organism evidence="2 3">
    <name type="scientific">Bugula neritina</name>
    <name type="common">Brown bryozoan</name>
    <name type="synonym">Sertularia neritina</name>
    <dbReference type="NCBI Taxonomy" id="10212"/>
    <lineage>
        <taxon>Eukaryota</taxon>
        <taxon>Metazoa</taxon>
        <taxon>Spiralia</taxon>
        <taxon>Lophotrochozoa</taxon>
        <taxon>Bryozoa</taxon>
        <taxon>Gymnolaemata</taxon>
        <taxon>Cheilostomatida</taxon>
        <taxon>Flustrina</taxon>
        <taxon>Buguloidea</taxon>
        <taxon>Bugulidae</taxon>
        <taxon>Bugula</taxon>
    </lineage>
</organism>
<dbReference type="EMBL" id="VXIV02000215">
    <property type="protein sequence ID" value="KAF6039728.1"/>
    <property type="molecule type" value="Genomic_DNA"/>
</dbReference>
<keyword evidence="1" id="KW-0812">Transmembrane</keyword>
<dbReference type="AlphaFoldDB" id="A0A7J7KNK9"/>
<proteinExistence type="predicted"/>
<keyword evidence="3" id="KW-1185">Reference proteome</keyword>
<dbReference type="Proteomes" id="UP000593567">
    <property type="component" value="Unassembled WGS sequence"/>
</dbReference>